<keyword evidence="2" id="KW-1185">Reference proteome</keyword>
<dbReference type="EMBL" id="JAUTXU010000279">
    <property type="protein sequence ID" value="KAK3690785.1"/>
    <property type="molecule type" value="Genomic_DNA"/>
</dbReference>
<evidence type="ECO:0000313" key="2">
    <source>
        <dbReference type="Proteomes" id="UP001281147"/>
    </source>
</evidence>
<name>A0ACC3MHC9_9PEZI</name>
<organism evidence="1 2">
    <name type="scientific">Vermiconidia calcicola</name>
    <dbReference type="NCBI Taxonomy" id="1690605"/>
    <lineage>
        <taxon>Eukaryota</taxon>
        <taxon>Fungi</taxon>
        <taxon>Dikarya</taxon>
        <taxon>Ascomycota</taxon>
        <taxon>Pezizomycotina</taxon>
        <taxon>Dothideomycetes</taxon>
        <taxon>Dothideomycetidae</taxon>
        <taxon>Mycosphaerellales</taxon>
        <taxon>Extremaceae</taxon>
        <taxon>Vermiconidia</taxon>
    </lineage>
</organism>
<sequence length="352" mass="38740">MGQSFKDSGRYASVHASPEGPGDARPTAFQILKDNDRVGKLQDKVILVTGGSNGLGVDEVKNLARTGARVFFTARDMAKGERVKAELLEDLERDGTVNDPRIEVLKMDLQSFKSVREAAEVFMSKSDRLNILVNNAGIAMTPHVVTEDGFEQQFQVNHLAHFYLFQLLKPILLRSSIPEFNSRVIAVASSAHVLSPPLLGDYNLEKREGGYDPVVAYGQAKSANIWFANELERRYGPKGLHSISAHPGGIETGLRYSHDETSARMVEQMLQVPHIKAAIKSVEQGAAPIVNAAIGKEYEGKGGFYMEDCTVAQPLPDDAPVMAPGYKPWAYDPEGENRLWLDSLRFVGLQDD</sequence>
<protein>
    <submittedName>
        <fullName evidence="1">Uncharacterized protein</fullName>
    </submittedName>
</protein>
<gene>
    <name evidence="1" type="ORF">LTR37_018959</name>
</gene>
<comment type="caution">
    <text evidence="1">The sequence shown here is derived from an EMBL/GenBank/DDBJ whole genome shotgun (WGS) entry which is preliminary data.</text>
</comment>
<accession>A0ACC3MHC9</accession>
<reference evidence="1" key="1">
    <citation type="submission" date="2023-07" db="EMBL/GenBank/DDBJ databases">
        <title>Black Yeasts Isolated from many extreme environments.</title>
        <authorList>
            <person name="Coleine C."/>
            <person name="Stajich J.E."/>
            <person name="Selbmann L."/>
        </authorList>
    </citation>
    <scope>NUCLEOTIDE SEQUENCE</scope>
    <source>
        <strain evidence="1">CCFEE 5714</strain>
    </source>
</reference>
<evidence type="ECO:0000313" key="1">
    <source>
        <dbReference type="EMBL" id="KAK3690785.1"/>
    </source>
</evidence>
<proteinExistence type="predicted"/>
<dbReference type="Proteomes" id="UP001281147">
    <property type="component" value="Unassembled WGS sequence"/>
</dbReference>